<dbReference type="Pfam" id="PF08167">
    <property type="entry name" value="RIX1"/>
    <property type="match status" value="1"/>
</dbReference>
<dbReference type="PANTHER" id="PTHR34105:SF1">
    <property type="entry name" value="PROLINE-, GLUTAMIC ACID- AND LEUCINE-RICH PROTEIN 1"/>
    <property type="match status" value="1"/>
</dbReference>
<evidence type="ECO:0000259" key="6">
    <source>
        <dbReference type="Pfam" id="PF08167"/>
    </source>
</evidence>
<feature type="compositionally biased region" description="Basic and acidic residues" evidence="5">
    <location>
        <begin position="707"/>
        <end position="717"/>
    </location>
</feature>
<proteinExistence type="inferred from homology"/>
<keyword evidence="4" id="KW-0539">Nucleus</keyword>
<comment type="subcellular location">
    <subcellularLocation>
        <location evidence="1">Nucleus</location>
    </subcellularLocation>
</comment>
<dbReference type="GO" id="GO:0006364">
    <property type="term" value="P:rRNA processing"/>
    <property type="evidence" value="ECO:0007669"/>
    <property type="project" value="TreeGrafter"/>
</dbReference>
<evidence type="ECO:0000256" key="5">
    <source>
        <dbReference type="SAM" id="MobiDB-lite"/>
    </source>
</evidence>
<feature type="region of interest" description="Disordered" evidence="5">
    <location>
        <begin position="736"/>
        <end position="771"/>
    </location>
</feature>
<dbReference type="Proteomes" id="UP000054266">
    <property type="component" value="Unassembled WGS sequence"/>
</dbReference>
<gene>
    <name evidence="7" type="ORF">PV04_03251</name>
</gene>
<dbReference type="STRING" id="5601.A0A0D2FRW8"/>
<dbReference type="SUPFAM" id="SSF48371">
    <property type="entry name" value="ARM repeat"/>
    <property type="match status" value="1"/>
</dbReference>
<comment type="similarity">
    <text evidence="2">Belongs to the RIX1/PELP1 family.</text>
</comment>
<evidence type="ECO:0000256" key="3">
    <source>
        <dbReference type="ARBA" id="ARBA00021502"/>
    </source>
</evidence>
<feature type="compositionally biased region" description="Basic and acidic residues" evidence="5">
    <location>
        <begin position="601"/>
        <end position="618"/>
    </location>
</feature>
<dbReference type="PANTHER" id="PTHR34105">
    <property type="entry name" value="PROLINE-, GLUTAMIC ACID- AND LEUCINE-RICH PROTEIN 1"/>
    <property type="match status" value="1"/>
</dbReference>
<sequence>MQDESALRAITARLTVTPSEHLPRIAGFLATALAQCPLEDQFADNKKNASSVTAHKLKTRITSLLQDRNAGSRLTAAVLIKTIVDKGGASVLANSELWVKGLLSCLNKPDPVEGKKIYLATITRVFLLTQDYPTLLREITTPLLPPFLTACLGLIRPVKAQVAGNPIEVANPLLNSVLQAYNQLLPRHATVFRPFVARLKLVCQSLLEDSATSAATRDLAIGVMCLLISCGPKNTASYEWTQTAAAIINSAQATADKLFRAVIEEFEPNDTSHQRALGKHNFSKEPRMSDKDELGLDTWTGVYDGSTRLLTLVDWLANLISIPMPQAVAVPLGSILDLTSRLLAVAPPESKSNAATTLRYHNEATRDEKEQLWLTLPQIHLSCLRLLQRMNGTYGPSLLAVGGAMFNQILEAFEAMSWHGSVRQLVYRIFSGVLASIDLAEMKLTHNRFLFLIQQCCNDLKSCMPPLSDAARSNAKKDGFLSTETVPVTDYLLLPGQSKLYQAAWELLPQVITHCPASAISRPLRIEMDRLSILLDHKDAMLASVMRPMLSDKGKVMTASLTPFLARSAADSIAIEALLRPRVSAAQTTAFSAGASEDDEPKPTHEQHEEQGGEDRDMSSSAEGSYDAIDGASESKEQIFKDTSGSAEHDSDEEMQISTTKKRTLDDIKGSHAGSSPTDSQTSSLRKLKIPRLDEKRTQRSGLQTTRETDTQIESHRTSTFAQVIDLASTPKEALLPETTSKTAAPIDVSDSDDSEIPEIVLGFDTDEDSE</sequence>
<dbReference type="GO" id="GO:0005634">
    <property type="term" value="C:nucleus"/>
    <property type="evidence" value="ECO:0007669"/>
    <property type="project" value="UniProtKB-SubCell"/>
</dbReference>
<evidence type="ECO:0000256" key="4">
    <source>
        <dbReference type="ARBA" id="ARBA00023242"/>
    </source>
</evidence>
<dbReference type="EMBL" id="KN846957">
    <property type="protein sequence ID" value="KIW71033.1"/>
    <property type="molecule type" value="Genomic_DNA"/>
</dbReference>
<organism evidence="7 8">
    <name type="scientific">Phialophora macrospora</name>
    <dbReference type="NCBI Taxonomy" id="1851006"/>
    <lineage>
        <taxon>Eukaryota</taxon>
        <taxon>Fungi</taxon>
        <taxon>Dikarya</taxon>
        <taxon>Ascomycota</taxon>
        <taxon>Pezizomycotina</taxon>
        <taxon>Eurotiomycetes</taxon>
        <taxon>Chaetothyriomycetidae</taxon>
        <taxon>Chaetothyriales</taxon>
        <taxon>Herpotrichiellaceae</taxon>
        <taxon>Phialophora</taxon>
    </lineage>
</organism>
<evidence type="ECO:0000256" key="1">
    <source>
        <dbReference type="ARBA" id="ARBA00004123"/>
    </source>
</evidence>
<dbReference type="AlphaFoldDB" id="A0A0D2FRW8"/>
<keyword evidence="8" id="KW-1185">Reference proteome</keyword>
<reference evidence="7 8" key="1">
    <citation type="submission" date="2015-01" db="EMBL/GenBank/DDBJ databases">
        <title>The Genome Sequence of Capronia semiimmersa CBS27337.</title>
        <authorList>
            <consortium name="The Broad Institute Genomics Platform"/>
            <person name="Cuomo C."/>
            <person name="de Hoog S."/>
            <person name="Gorbushina A."/>
            <person name="Stielow B."/>
            <person name="Teixiera M."/>
            <person name="Abouelleil A."/>
            <person name="Chapman S.B."/>
            <person name="Priest M."/>
            <person name="Young S.K."/>
            <person name="Wortman J."/>
            <person name="Nusbaum C."/>
            <person name="Birren B."/>
        </authorList>
    </citation>
    <scope>NUCLEOTIDE SEQUENCE [LARGE SCALE GENOMIC DNA]</scope>
    <source>
        <strain evidence="7 8">CBS 27337</strain>
    </source>
</reference>
<dbReference type="HOGENOM" id="CLU_016392_1_0_1"/>
<feature type="region of interest" description="Disordered" evidence="5">
    <location>
        <begin position="588"/>
        <end position="717"/>
    </location>
</feature>
<evidence type="ECO:0000313" key="8">
    <source>
        <dbReference type="Proteomes" id="UP000054266"/>
    </source>
</evidence>
<evidence type="ECO:0000256" key="2">
    <source>
        <dbReference type="ARBA" id="ARBA00010511"/>
    </source>
</evidence>
<protein>
    <recommendedName>
        <fullName evidence="3">Pre-rRNA-processing protein RIX1</fullName>
    </recommendedName>
</protein>
<accession>A0A0D2FRW8</accession>
<feature type="domain" description="Pre-rRNA-processing protein RIX1 N-terminal" evidence="6">
    <location>
        <begin position="7"/>
        <end position="213"/>
    </location>
</feature>
<dbReference type="InterPro" id="IPR012583">
    <property type="entry name" value="RIX1_N"/>
</dbReference>
<evidence type="ECO:0000313" key="7">
    <source>
        <dbReference type="EMBL" id="KIW71033.1"/>
    </source>
</evidence>
<dbReference type="InterPro" id="IPR016024">
    <property type="entry name" value="ARM-type_fold"/>
</dbReference>
<name>A0A0D2FRW8_9EURO</name>
<feature type="compositionally biased region" description="Polar residues" evidence="5">
    <location>
        <begin position="673"/>
        <end position="685"/>
    </location>
</feature>